<accession>A0A160IMG5</accession>
<dbReference type="RefSeq" id="WP_066394947.1">
    <property type="nucleotide sequence ID" value="NZ_CP015378.1"/>
</dbReference>
<dbReference type="AlphaFoldDB" id="A0A160IMG5"/>
<organism evidence="1 2">
    <name type="scientific">Fictibacillus phosphorivorans</name>
    <dbReference type="NCBI Taxonomy" id="1221500"/>
    <lineage>
        <taxon>Bacteria</taxon>
        <taxon>Bacillati</taxon>
        <taxon>Bacillota</taxon>
        <taxon>Bacilli</taxon>
        <taxon>Bacillales</taxon>
        <taxon>Fictibacillaceae</taxon>
        <taxon>Fictibacillus</taxon>
    </lineage>
</organism>
<dbReference type="KEGG" id="fpn:ABE65_011495"/>
<evidence type="ECO:0000313" key="1">
    <source>
        <dbReference type="EMBL" id="ANC77391.1"/>
    </source>
</evidence>
<evidence type="ECO:0000313" key="2">
    <source>
        <dbReference type="Proteomes" id="UP000076623"/>
    </source>
</evidence>
<proteinExistence type="predicted"/>
<dbReference type="EMBL" id="CP015378">
    <property type="protein sequence ID" value="ANC77391.1"/>
    <property type="molecule type" value="Genomic_DNA"/>
</dbReference>
<name>A0A160IMG5_9BACL</name>
<evidence type="ECO:0008006" key="3">
    <source>
        <dbReference type="Google" id="ProtNLM"/>
    </source>
</evidence>
<reference evidence="1 2" key="1">
    <citation type="submission" date="2016-04" db="EMBL/GenBank/DDBJ databases">
        <title>Complete genome sequence of Fictibacillus phosphorivorans G25-29, a strain toxic to nematodes.</title>
        <authorList>
            <person name="Zheng Z."/>
        </authorList>
    </citation>
    <scope>NUCLEOTIDE SEQUENCE [LARGE SCALE GENOMIC DNA]</scope>
    <source>
        <strain evidence="1 2">G25-29</strain>
    </source>
</reference>
<gene>
    <name evidence="1" type="ORF">ABE65_011495</name>
</gene>
<protein>
    <recommendedName>
        <fullName evidence="3">N-acetyltransferase domain-containing protein</fullName>
    </recommendedName>
</protein>
<keyword evidence="2" id="KW-1185">Reference proteome</keyword>
<dbReference type="Proteomes" id="UP000076623">
    <property type="component" value="Chromosome"/>
</dbReference>
<sequence>MNHIDTQHQILKQLFKNSAEISQLKNNSPLFRNKLLNTPFTFKNKSQENYIKWILNKTHFQFFLMPLEKNGIITLVKHNFNSLVGLRFCDDLTPITKKIFDKKYGYAVEVVYLHSFKKGEGSNILRELDNLMIKIEIPLVLYTEKKDLIRFYEERGFVNYGIQGDNKEYLMIKFP</sequence>